<dbReference type="Gene3D" id="1.20.1530.20">
    <property type="match status" value="1"/>
</dbReference>
<feature type="transmembrane region" description="Helical" evidence="8">
    <location>
        <begin position="223"/>
        <end position="243"/>
    </location>
</feature>
<evidence type="ECO:0000256" key="4">
    <source>
        <dbReference type="ARBA" id="ARBA00022475"/>
    </source>
</evidence>
<comment type="subcellular location">
    <subcellularLocation>
        <location evidence="1">Cell membrane</location>
        <topology evidence="1">Multi-pass membrane protein</topology>
    </subcellularLocation>
</comment>
<dbReference type="Pfam" id="PF03547">
    <property type="entry name" value="Mem_trans"/>
    <property type="match status" value="1"/>
</dbReference>
<evidence type="ECO:0000256" key="5">
    <source>
        <dbReference type="ARBA" id="ARBA00022692"/>
    </source>
</evidence>
<comment type="similarity">
    <text evidence="2">Belongs to the auxin efflux carrier (TC 2.A.69) family.</text>
</comment>
<dbReference type="EMBL" id="JAVDWN010000018">
    <property type="protein sequence ID" value="MDR7165706.1"/>
    <property type="molecule type" value="Genomic_DNA"/>
</dbReference>
<comment type="caution">
    <text evidence="9">The sequence shown here is derived from an EMBL/GenBank/DDBJ whole genome shotgun (WGS) entry which is preliminary data.</text>
</comment>
<feature type="transmembrane region" description="Helical" evidence="8">
    <location>
        <begin position="104"/>
        <end position="132"/>
    </location>
</feature>
<dbReference type="PANTHER" id="PTHR36838:SF4">
    <property type="entry name" value="AUXIN EFFLUX CARRIER FAMILY PROTEIN"/>
    <property type="match status" value="1"/>
</dbReference>
<dbReference type="PANTHER" id="PTHR36838">
    <property type="entry name" value="AUXIN EFFLUX CARRIER FAMILY PROTEIN"/>
    <property type="match status" value="1"/>
</dbReference>
<feature type="transmembrane region" description="Helical" evidence="8">
    <location>
        <begin position="163"/>
        <end position="183"/>
    </location>
</feature>
<feature type="transmembrane region" description="Helical" evidence="8">
    <location>
        <begin position="138"/>
        <end position="156"/>
    </location>
</feature>
<keyword evidence="6 8" id="KW-1133">Transmembrane helix</keyword>
<evidence type="ECO:0000256" key="8">
    <source>
        <dbReference type="SAM" id="Phobius"/>
    </source>
</evidence>
<keyword evidence="3" id="KW-0813">Transport</keyword>
<keyword evidence="4" id="KW-1003">Cell membrane</keyword>
<evidence type="ECO:0000256" key="3">
    <source>
        <dbReference type="ARBA" id="ARBA00022448"/>
    </source>
</evidence>
<sequence length="305" mass="31495">MSILLQAILPVSALLVLGYLIKRFALPDVGSWKALEWLSYFVFAPAILATSIMETDLAGAPVLEMGSVLVIVSLGVVALILITGKFLRISRSRLSSMTQGGIRFNVFIGLTIASVGFGSTGVAVFAIAAAILAPFVNLVAVATLTVLNPDAAGFWARRLAKEVFANPLIAGCAIGIALNLLNIDLPDALAVSVNLLAAPALACGTIVAGAGIVLTFDFKESLAILFTVAVKLLVLPVAAVLLARTMGLHGLEVTMIALVCALPTGPGTYMLAMRMGGDAKLMASITGVQTLVSAATIPLILTLVQ</sequence>
<feature type="transmembrane region" description="Helical" evidence="8">
    <location>
        <begin position="6"/>
        <end position="25"/>
    </location>
</feature>
<feature type="transmembrane region" description="Helical" evidence="8">
    <location>
        <begin position="37"/>
        <end position="53"/>
    </location>
</feature>
<dbReference type="GO" id="GO:0055085">
    <property type="term" value="P:transmembrane transport"/>
    <property type="evidence" value="ECO:0007669"/>
    <property type="project" value="InterPro"/>
</dbReference>
<organism evidence="9 10">
    <name type="scientific">Pseudarthrobacter oxydans</name>
    <name type="common">Arthrobacter oxydans</name>
    <dbReference type="NCBI Taxonomy" id="1671"/>
    <lineage>
        <taxon>Bacteria</taxon>
        <taxon>Bacillati</taxon>
        <taxon>Actinomycetota</taxon>
        <taxon>Actinomycetes</taxon>
        <taxon>Micrococcales</taxon>
        <taxon>Micrococcaceae</taxon>
        <taxon>Pseudarthrobacter</taxon>
    </lineage>
</organism>
<gene>
    <name evidence="9" type="ORF">J2X12_003760</name>
</gene>
<feature type="transmembrane region" description="Helical" evidence="8">
    <location>
        <begin position="255"/>
        <end position="272"/>
    </location>
</feature>
<dbReference type="Proteomes" id="UP001262032">
    <property type="component" value="Unassembled WGS sequence"/>
</dbReference>
<keyword evidence="5 8" id="KW-0812">Transmembrane</keyword>
<evidence type="ECO:0000313" key="9">
    <source>
        <dbReference type="EMBL" id="MDR7165706.1"/>
    </source>
</evidence>
<name>A0AAW8NDU9_PSEOX</name>
<evidence type="ECO:0000256" key="2">
    <source>
        <dbReference type="ARBA" id="ARBA00010145"/>
    </source>
</evidence>
<feature type="transmembrane region" description="Helical" evidence="8">
    <location>
        <begin position="195"/>
        <end position="216"/>
    </location>
</feature>
<dbReference type="AlphaFoldDB" id="A0AAW8NDU9"/>
<dbReference type="GO" id="GO:0005886">
    <property type="term" value="C:plasma membrane"/>
    <property type="evidence" value="ECO:0007669"/>
    <property type="project" value="UniProtKB-SubCell"/>
</dbReference>
<evidence type="ECO:0000256" key="1">
    <source>
        <dbReference type="ARBA" id="ARBA00004651"/>
    </source>
</evidence>
<evidence type="ECO:0000313" key="10">
    <source>
        <dbReference type="Proteomes" id="UP001262032"/>
    </source>
</evidence>
<dbReference type="RefSeq" id="WP_310258347.1">
    <property type="nucleotide sequence ID" value="NZ_JAVDWN010000018.1"/>
</dbReference>
<reference evidence="9" key="1">
    <citation type="submission" date="2023-07" db="EMBL/GenBank/DDBJ databases">
        <title>Sorghum-associated microbial communities from plants grown in Nebraska, USA.</title>
        <authorList>
            <person name="Schachtman D."/>
        </authorList>
    </citation>
    <scope>NUCLEOTIDE SEQUENCE</scope>
    <source>
        <strain evidence="9">BE261</strain>
    </source>
</reference>
<feature type="transmembrane region" description="Helical" evidence="8">
    <location>
        <begin position="284"/>
        <end position="304"/>
    </location>
</feature>
<evidence type="ECO:0000256" key="7">
    <source>
        <dbReference type="ARBA" id="ARBA00023136"/>
    </source>
</evidence>
<dbReference type="InterPro" id="IPR004776">
    <property type="entry name" value="Mem_transp_PIN-like"/>
</dbReference>
<proteinExistence type="inferred from homology"/>
<keyword evidence="7 8" id="KW-0472">Membrane</keyword>
<evidence type="ECO:0000256" key="6">
    <source>
        <dbReference type="ARBA" id="ARBA00022989"/>
    </source>
</evidence>
<dbReference type="InterPro" id="IPR038770">
    <property type="entry name" value="Na+/solute_symporter_sf"/>
</dbReference>
<protein>
    <submittedName>
        <fullName evidence="9">Permease</fullName>
    </submittedName>
</protein>
<accession>A0AAW8NDU9</accession>
<feature type="transmembrane region" description="Helical" evidence="8">
    <location>
        <begin position="65"/>
        <end position="83"/>
    </location>
</feature>